<evidence type="ECO:0000259" key="1">
    <source>
        <dbReference type="Pfam" id="PF06985"/>
    </source>
</evidence>
<accession>A0A6A6R040</accession>
<protein>
    <submittedName>
        <fullName evidence="2">HET-domain-containing protein</fullName>
    </submittedName>
</protein>
<keyword evidence="3" id="KW-1185">Reference proteome</keyword>
<gene>
    <name evidence="2" type="ORF">BU16DRAFT_537344</name>
</gene>
<dbReference type="Pfam" id="PF06985">
    <property type="entry name" value="HET"/>
    <property type="match status" value="1"/>
</dbReference>
<dbReference type="PANTHER" id="PTHR24148">
    <property type="entry name" value="ANKYRIN REPEAT DOMAIN-CONTAINING PROTEIN 39 HOMOLOG-RELATED"/>
    <property type="match status" value="1"/>
</dbReference>
<dbReference type="InterPro" id="IPR052895">
    <property type="entry name" value="HetReg/Transcr_Mod"/>
</dbReference>
<evidence type="ECO:0000313" key="3">
    <source>
        <dbReference type="Proteomes" id="UP000799750"/>
    </source>
</evidence>
<organism evidence="2 3">
    <name type="scientific">Lophium mytilinum</name>
    <dbReference type="NCBI Taxonomy" id="390894"/>
    <lineage>
        <taxon>Eukaryota</taxon>
        <taxon>Fungi</taxon>
        <taxon>Dikarya</taxon>
        <taxon>Ascomycota</taxon>
        <taxon>Pezizomycotina</taxon>
        <taxon>Dothideomycetes</taxon>
        <taxon>Pleosporomycetidae</taxon>
        <taxon>Mytilinidiales</taxon>
        <taxon>Mytilinidiaceae</taxon>
        <taxon>Lophium</taxon>
    </lineage>
</organism>
<proteinExistence type="predicted"/>
<dbReference type="OrthoDB" id="2157530at2759"/>
<feature type="domain" description="Heterokaryon incompatibility" evidence="1">
    <location>
        <begin position="121"/>
        <end position="262"/>
    </location>
</feature>
<dbReference type="InterPro" id="IPR010730">
    <property type="entry name" value="HET"/>
</dbReference>
<dbReference type="Proteomes" id="UP000799750">
    <property type="component" value="Unassembled WGS sequence"/>
</dbReference>
<name>A0A6A6R040_9PEZI</name>
<dbReference type="AlphaFoldDB" id="A0A6A6R040"/>
<reference evidence="2" key="1">
    <citation type="journal article" date="2020" name="Stud. Mycol.">
        <title>101 Dothideomycetes genomes: a test case for predicting lifestyles and emergence of pathogens.</title>
        <authorList>
            <person name="Haridas S."/>
            <person name="Albert R."/>
            <person name="Binder M."/>
            <person name="Bloem J."/>
            <person name="Labutti K."/>
            <person name="Salamov A."/>
            <person name="Andreopoulos B."/>
            <person name="Baker S."/>
            <person name="Barry K."/>
            <person name="Bills G."/>
            <person name="Bluhm B."/>
            <person name="Cannon C."/>
            <person name="Castanera R."/>
            <person name="Culley D."/>
            <person name="Daum C."/>
            <person name="Ezra D."/>
            <person name="Gonzalez J."/>
            <person name="Henrissat B."/>
            <person name="Kuo A."/>
            <person name="Liang C."/>
            <person name="Lipzen A."/>
            <person name="Lutzoni F."/>
            <person name="Magnuson J."/>
            <person name="Mondo S."/>
            <person name="Nolan M."/>
            <person name="Ohm R."/>
            <person name="Pangilinan J."/>
            <person name="Park H.-J."/>
            <person name="Ramirez L."/>
            <person name="Alfaro M."/>
            <person name="Sun H."/>
            <person name="Tritt A."/>
            <person name="Yoshinaga Y."/>
            <person name="Zwiers L.-H."/>
            <person name="Turgeon B."/>
            <person name="Goodwin S."/>
            <person name="Spatafora J."/>
            <person name="Crous P."/>
            <person name="Grigoriev I."/>
        </authorList>
    </citation>
    <scope>NUCLEOTIDE SEQUENCE</scope>
    <source>
        <strain evidence="2">CBS 269.34</strain>
    </source>
</reference>
<evidence type="ECO:0000313" key="2">
    <source>
        <dbReference type="EMBL" id="KAF2497722.1"/>
    </source>
</evidence>
<sequence>MILNIRRQALPRHIWLVFRGPYHIYHQPDDELDRFPWSPAQLPSDTSTLSQATETDVCQKAPKERYLSDTVHVPDASASLLFQYRPLTLAKEIRLVKIQSGAASDPLEIRIIHALFYVQIYDAVSYTWGDETDRVLVTIRPTAAKISVTRNCEEALLALRYNGVPRTVWVDAIGINQNDTGERNEQVRMMADIYGGARQVIIYLGKTSGDSDLAMYRISNFSPYERRHETISLGAVQRIKRLLQRPWFNRMSIKHLIWVIQEAALAQDAVVRCGDISIPWHHFLYIPANFIKTVPPTISIRYRSTLRRAAGTEAYLFDLLCQTRQCQAKEPRDKLFGILSLLRPTPPLSADYRKSTAEVFTEVAVVMMNRIGPRSLGQVFDANAPLARRSACLFDWKFTLIIEDCPTFSPLVARKPVSISTAIQFASRTIAAISSPLVSTYVPWAWNPILVGPDVAGLQTIRKTLGLPLERGLRDIDSVELTDDVSRLWYGRRLFTTPDGLAGLAPTNAREGDWSCTFDGCHVPYLLRYHENKYSYVGEAFVDRPLDYDYLGDQSRCDFDIV</sequence>
<dbReference type="EMBL" id="MU004186">
    <property type="protein sequence ID" value="KAF2497722.1"/>
    <property type="molecule type" value="Genomic_DNA"/>
</dbReference>
<dbReference type="Pfam" id="PF26639">
    <property type="entry name" value="Het-6_barrel"/>
    <property type="match status" value="1"/>
</dbReference>
<dbReference type="PANTHER" id="PTHR24148:SF73">
    <property type="entry name" value="HET DOMAIN PROTEIN (AFU_ORTHOLOGUE AFUA_8G01020)"/>
    <property type="match status" value="1"/>
</dbReference>